<dbReference type="FunFam" id="2.40.50.180:FF:000002">
    <property type="entry name" value="Chemotaxis protein CheW"/>
    <property type="match status" value="1"/>
</dbReference>
<evidence type="ECO:0000256" key="4">
    <source>
        <dbReference type="ARBA" id="ARBA00022500"/>
    </source>
</evidence>
<dbReference type="Gene3D" id="2.40.50.180">
    <property type="entry name" value="CheA-289, Domain 4"/>
    <property type="match status" value="1"/>
</dbReference>
<dbReference type="GO" id="GO:0005829">
    <property type="term" value="C:cytosol"/>
    <property type="evidence" value="ECO:0007669"/>
    <property type="project" value="TreeGrafter"/>
</dbReference>
<dbReference type="Gene3D" id="2.30.30.40">
    <property type="entry name" value="SH3 Domains"/>
    <property type="match status" value="1"/>
</dbReference>
<keyword evidence="4" id="KW-0145">Chemotaxis</keyword>
<feature type="domain" description="CheW-like" evidence="5">
    <location>
        <begin position="1"/>
        <end position="140"/>
    </location>
</feature>
<evidence type="ECO:0000256" key="1">
    <source>
        <dbReference type="ARBA" id="ARBA00004496"/>
    </source>
</evidence>
<dbReference type="AlphaFoldDB" id="A0A1E5L3I2"/>
<evidence type="ECO:0000313" key="6">
    <source>
        <dbReference type="EMBL" id="OEH84623.1"/>
    </source>
</evidence>
<dbReference type="GO" id="GO:0007165">
    <property type="term" value="P:signal transduction"/>
    <property type="evidence" value="ECO:0007669"/>
    <property type="project" value="InterPro"/>
</dbReference>
<dbReference type="OrthoDB" id="9794382at2"/>
<evidence type="ECO:0000256" key="2">
    <source>
        <dbReference type="ARBA" id="ARBA00021483"/>
    </source>
</evidence>
<reference evidence="6 7" key="1">
    <citation type="submission" date="2016-09" db="EMBL/GenBank/DDBJ databases">
        <title>Desulfuribacillus arsenicus sp. nov., an obligately anaerobic, dissimilatory arsenic- and antimonate-reducing bacterium isolated from anoxic sediments.</title>
        <authorList>
            <person name="Abin C.A."/>
            <person name="Hollibaugh J.T."/>
        </authorList>
    </citation>
    <scope>NUCLEOTIDE SEQUENCE [LARGE SCALE GENOMIC DNA]</scope>
    <source>
        <strain evidence="6 7">MLFW-2</strain>
    </source>
</reference>
<accession>A0A1E5L3I2</accession>
<dbReference type="InterPro" id="IPR036061">
    <property type="entry name" value="CheW-like_dom_sf"/>
</dbReference>
<dbReference type="RefSeq" id="WP_069703050.1">
    <property type="nucleotide sequence ID" value="NZ_MJAT01000037.1"/>
</dbReference>
<sequence>MKVIIFRLKNEEYGVEIDQVRSIERLSHITRIPNTADFVKGVINLRGIVTPIIDLRKRFHIDHVEDNDQTRVIIISVKDVEIGLIVDAANEVIEIQESKIEPPPKVIDSVEAEYIRGVIKVENRLLILLHLHKVLTIQEN</sequence>
<organism evidence="6 7">
    <name type="scientific">Desulfuribacillus stibiiarsenatis</name>
    <dbReference type="NCBI Taxonomy" id="1390249"/>
    <lineage>
        <taxon>Bacteria</taxon>
        <taxon>Bacillati</taxon>
        <taxon>Bacillota</taxon>
        <taxon>Desulfuribacillia</taxon>
        <taxon>Desulfuribacillales</taxon>
        <taxon>Desulfuribacillaceae</taxon>
        <taxon>Desulfuribacillus</taxon>
    </lineage>
</organism>
<gene>
    <name evidence="6" type="ORF">BHU72_09000</name>
</gene>
<dbReference type="SUPFAM" id="SSF50341">
    <property type="entry name" value="CheW-like"/>
    <property type="match status" value="1"/>
</dbReference>
<dbReference type="PANTHER" id="PTHR22617:SF23">
    <property type="entry name" value="CHEMOTAXIS PROTEIN CHEW"/>
    <property type="match status" value="1"/>
</dbReference>
<dbReference type="PROSITE" id="PS50851">
    <property type="entry name" value="CHEW"/>
    <property type="match status" value="1"/>
</dbReference>
<evidence type="ECO:0000256" key="3">
    <source>
        <dbReference type="ARBA" id="ARBA00022490"/>
    </source>
</evidence>
<evidence type="ECO:0000259" key="5">
    <source>
        <dbReference type="PROSITE" id="PS50851"/>
    </source>
</evidence>
<keyword evidence="3" id="KW-0963">Cytoplasm</keyword>
<proteinExistence type="predicted"/>
<dbReference type="CDD" id="cd00732">
    <property type="entry name" value="CheW"/>
    <property type="match status" value="1"/>
</dbReference>
<dbReference type="SMART" id="SM00260">
    <property type="entry name" value="CheW"/>
    <property type="match status" value="1"/>
</dbReference>
<dbReference type="PANTHER" id="PTHR22617">
    <property type="entry name" value="CHEMOTAXIS SENSOR HISTIDINE KINASE-RELATED"/>
    <property type="match status" value="1"/>
</dbReference>
<dbReference type="InterPro" id="IPR002545">
    <property type="entry name" value="CheW-lke_dom"/>
</dbReference>
<dbReference type="GO" id="GO:0006935">
    <property type="term" value="P:chemotaxis"/>
    <property type="evidence" value="ECO:0007669"/>
    <property type="project" value="UniProtKB-KW"/>
</dbReference>
<dbReference type="STRING" id="1390249.BHU72_09000"/>
<dbReference type="Proteomes" id="UP000095255">
    <property type="component" value="Unassembled WGS sequence"/>
</dbReference>
<dbReference type="InterPro" id="IPR039315">
    <property type="entry name" value="CheW"/>
</dbReference>
<dbReference type="Pfam" id="PF01584">
    <property type="entry name" value="CheW"/>
    <property type="match status" value="1"/>
</dbReference>
<comment type="caution">
    <text evidence="6">The sequence shown here is derived from an EMBL/GenBank/DDBJ whole genome shotgun (WGS) entry which is preliminary data.</text>
</comment>
<name>A0A1E5L3I2_9FIRM</name>
<evidence type="ECO:0000313" key="7">
    <source>
        <dbReference type="Proteomes" id="UP000095255"/>
    </source>
</evidence>
<protein>
    <recommendedName>
        <fullName evidence="2">Chemotaxis protein CheW</fullName>
    </recommendedName>
</protein>
<keyword evidence="7" id="KW-1185">Reference proteome</keyword>
<comment type="subcellular location">
    <subcellularLocation>
        <location evidence="1">Cytoplasm</location>
    </subcellularLocation>
</comment>
<dbReference type="EMBL" id="MJAT01000037">
    <property type="protein sequence ID" value="OEH84623.1"/>
    <property type="molecule type" value="Genomic_DNA"/>
</dbReference>